<evidence type="ECO:0000256" key="4">
    <source>
        <dbReference type="ARBA" id="ARBA00022723"/>
    </source>
</evidence>
<dbReference type="AlphaFoldDB" id="A0A2J6WFD7"/>
<organism evidence="9 10">
    <name type="scientific">Caldisericum exile</name>
    <dbReference type="NCBI Taxonomy" id="693075"/>
    <lineage>
        <taxon>Bacteria</taxon>
        <taxon>Pseudomonadati</taxon>
        <taxon>Caldisericota/Cryosericota group</taxon>
        <taxon>Caldisericota</taxon>
        <taxon>Caldisericia</taxon>
        <taxon>Caldisericales</taxon>
        <taxon>Caldisericaceae</taxon>
        <taxon>Caldisericum</taxon>
    </lineage>
</organism>
<evidence type="ECO:0000256" key="2">
    <source>
        <dbReference type="ARBA" id="ARBA00022485"/>
    </source>
</evidence>
<accession>A0A2J6WFD7</accession>
<dbReference type="GO" id="GO:0051539">
    <property type="term" value="F:4 iron, 4 sulfur cluster binding"/>
    <property type="evidence" value="ECO:0007669"/>
    <property type="project" value="UniProtKB-KW"/>
</dbReference>
<dbReference type="InterPro" id="IPR007197">
    <property type="entry name" value="rSAM"/>
</dbReference>
<sequence>MTGSKNYIQFISFENKLEGNEELAYRYIYGPITSRRLGVSLGVTTVPHKVCSFNCIYCEVGKTTLLTTERKEYIPAEAILEELKDFLSKNTTKIDHITFSGLGEPTLHIRLGYIIKEIKKMTNISIAVLSNGSLITRDDVKMDLLNADIVKFTLNATDQETYEKISLNHPDIKVQDVISGIVEFRKMFTHELWIEILLVKGINNTIQNYLNLYNALSMIKPDKIHINTVIRAPAYKVEPLSFAELLEASRIINHGSKIIYKKGTTRVAPQTEISTSSLNSNI</sequence>
<dbReference type="EMBL" id="PNIL01000021">
    <property type="protein sequence ID" value="PMP68340.1"/>
    <property type="molecule type" value="Genomic_DNA"/>
</dbReference>
<keyword evidence="2" id="KW-0004">4Fe-4S</keyword>
<dbReference type="GO" id="GO:0046872">
    <property type="term" value="F:metal ion binding"/>
    <property type="evidence" value="ECO:0007669"/>
    <property type="project" value="UniProtKB-KW"/>
</dbReference>
<dbReference type="InterPro" id="IPR013785">
    <property type="entry name" value="Aldolase_TIM"/>
</dbReference>
<evidence type="ECO:0000313" key="8">
    <source>
        <dbReference type="EMBL" id="PMP67509.1"/>
    </source>
</evidence>
<feature type="domain" description="Radical SAM core" evidence="7">
    <location>
        <begin position="33"/>
        <end position="262"/>
    </location>
</feature>
<dbReference type="CDD" id="cd01335">
    <property type="entry name" value="Radical_SAM"/>
    <property type="match status" value="1"/>
</dbReference>
<keyword evidence="5" id="KW-0408">Iron</keyword>
<dbReference type="PANTHER" id="PTHR43787">
    <property type="entry name" value="FEMO COFACTOR BIOSYNTHESIS PROTEIN NIFB-RELATED"/>
    <property type="match status" value="1"/>
</dbReference>
<evidence type="ECO:0000256" key="1">
    <source>
        <dbReference type="ARBA" id="ARBA00001966"/>
    </source>
</evidence>
<dbReference type="EMBL" id="PNIL01000043">
    <property type="protein sequence ID" value="PMP67509.1"/>
    <property type="molecule type" value="Genomic_DNA"/>
</dbReference>
<dbReference type="SFLD" id="SFLDG01083">
    <property type="entry name" value="Uncharacterised_Radical_SAM_Su"/>
    <property type="match status" value="1"/>
</dbReference>
<keyword evidence="4" id="KW-0479">Metal-binding</keyword>
<dbReference type="SUPFAM" id="SSF102114">
    <property type="entry name" value="Radical SAM enzymes"/>
    <property type="match status" value="1"/>
</dbReference>
<protein>
    <submittedName>
        <fullName evidence="9">Radical SAM protein</fullName>
    </submittedName>
</protein>
<evidence type="ECO:0000256" key="5">
    <source>
        <dbReference type="ARBA" id="ARBA00023004"/>
    </source>
</evidence>
<comment type="cofactor">
    <cofactor evidence="1">
        <name>[4Fe-4S] cluster</name>
        <dbReference type="ChEBI" id="CHEBI:49883"/>
    </cofactor>
</comment>
<name>A0A2J6WFD7_9BACT</name>
<keyword evidence="6" id="KW-0411">Iron-sulfur</keyword>
<evidence type="ECO:0000313" key="10">
    <source>
        <dbReference type="Proteomes" id="UP000237040"/>
    </source>
</evidence>
<dbReference type="Gene3D" id="3.20.20.70">
    <property type="entry name" value="Aldolase class I"/>
    <property type="match status" value="1"/>
</dbReference>
<evidence type="ECO:0000313" key="9">
    <source>
        <dbReference type="EMBL" id="PMP68340.1"/>
    </source>
</evidence>
<dbReference type="Pfam" id="PF04055">
    <property type="entry name" value="Radical_SAM"/>
    <property type="match status" value="1"/>
</dbReference>
<evidence type="ECO:0000256" key="3">
    <source>
        <dbReference type="ARBA" id="ARBA00022691"/>
    </source>
</evidence>
<comment type="caution">
    <text evidence="9">The sequence shown here is derived from an EMBL/GenBank/DDBJ whole genome shotgun (WGS) entry which is preliminary data.</text>
</comment>
<evidence type="ECO:0000259" key="7">
    <source>
        <dbReference type="PROSITE" id="PS51918"/>
    </source>
</evidence>
<dbReference type="GO" id="GO:0003824">
    <property type="term" value="F:catalytic activity"/>
    <property type="evidence" value="ECO:0007669"/>
    <property type="project" value="InterPro"/>
</dbReference>
<evidence type="ECO:0000256" key="6">
    <source>
        <dbReference type="ARBA" id="ARBA00023014"/>
    </source>
</evidence>
<keyword evidence="3" id="KW-0949">S-adenosyl-L-methionine</keyword>
<dbReference type="SFLD" id="SFLDS00029">
    <property type="entry name" value="Radical_SAM"/>
    <property type="match status" value="1"/>
</dbReference>
<proteinExistence type="predicted"/>
<dbReference type="PANTHER" id="PTHR43787:SF11">
    <property type="entry name" value="UPF0026 PROTEIN SLR1464"/>
    <property type="match status" value="1"/>
</dbReference>
<dbReference type="InterPro" id="IPR040084">
    <property type="entry name" value="GTPase_Obg"/>
</dbReference>
<dbReference type="InterPro" id="IPR058240">
    <property type="entry name" value="rSAM_sf"/>
</dbReference>
<reference evidence="9 10" key="1">
    <citation type="submission" date="2018-01" db="EMBL/GenBank/DDBJ databases">
        <title>Metagenomic assembled genomes from two thermal pools in the Uzon Caldera, Kamchatka, Russia.</title>
        <authorList>
            <person name="Wilkins L."/>
            <person name="Ettinger C."/>
        </authorList>
    </citation>
    <scope>NUCLEOTIDE SEQUENCE [LARGE SCALE GENOMIC DNA]</scope>
    <source>
        <strain evidence="9">ZAV-07</strain>
    </source>
</reference>
<dbReference type="PROSITE" id="PS51918">
    <property type="entry name" value="RADICAL_SAM"/>
    <property type="match status" value="1"/>
</dbReference>
<gene>
    <name evidence="9" type="ORF">C0189_01430</name>
    <name evidence="8" type="ORF">C0189_02910</name>
</gene>
<dbReference type="Proteomes" id="UP000237040">
    <property type="component" value="Unassembled WGS sequence"/>
</dbReference>